<sequence>MRSFARVGSPACTVHAGVVELVDTLDLGSSGASHGGSSPFARTSHHRRPWSLAYADRREP</sequence>
<evidence type="ECO:0000313" key="3">
    <source>
        <dbReference type="Proteomes" id="UP000007058"/>
    </source>
</evidence>
<proteinExistence type="predicted"/>
<evidence type="ECO:0000256" key="1">
    <source>
        <dbReference type="SAM" id="MobiDB-lite"/>
    </source>
</evidence>
<reference evidence="2 3" key="1">
    <citation type="journal article" date="2005" name="DNA Res.">
        <title>Complete genome sequence of the facultative anaerobic magnetotactic bacterium Magnetospirillum sp. strain AMB-1.</title>
        <authorList>
            <person name="Matsunaga T."/>
            <person name="Okamura Y."/>
            <person name="Fukuda Y."/>
            <person name="Wahyudi A.T."/>
            <person name="Murase Y."/>
            <person name="Takeyama H."/>
        </authorList>
    </citation>
    <scope>NUCLEOTIDE SEQUENCE [LARGE SCALE GENOMIC DNA]</scope>
    <source>
        <strain evidence="3">ATCC 700264 / AMB-1</strain>
    </source>
</reference>
<dbReference type="KEGG" id="mag:amb2794"/>
<organism evidence="2 3">
    <name type="scientific">Paramagnetospirillum magneticum (strain ATCC 700264 / AMB-1)</name>
    <name type="common">Magnetospirillum magneticum</name>
    <dbReference type="NCBI Taxonomy" id="342108"/>
    <lineage>
        <taxon>Bacteria</taxon>
        <taxon>Pseudomonadati</taxon>
        <taxon>Pseudomonadota</taxon>
        <taxon>Alphaproteobacteria</taxon>
        <taxon>Rhodospirillales</taxon>
        <taxon>Magnetospirillaceae</taxon>
        <taxon>Paramagnetospirillum</taxon>
    </lineage>
</organism>
<dbReference type="HOGENOM" id="CLU_2936153_0_0_5"/>
<protein>
    <submittedName>
        <fullName evidence="2">Uncharacterized protein</fullName>
    </submittedName>
</protein>
<dbReference type="AlphaFoldDB" id="Q2W3H7"/>
<evidence type="ECO:0000313" key="2">
    <source>
        <dbReference type="EMBL" id="BAE51598.1"/>
    </source>
</evidence>
<feature type="region of interest" description="Disordered" evidence="1">
    <location>
        <begin position="29"/>
        <end position="60"/>
    </location>
</feature>
<dbReference type="STRING" id="342108.amb2794"/>
<dbReference type="EMBL" id="AP007255">
    <property type="protein sequence ID" value="BAE51598.1"/>
    <property type="molecule type" value="Genomic_DNA"/>
</dbReference>
<dbReference type="Proteomes" id="UP000007058">
    <property type="component" value="Chromosome"/>
</dbReference>
<gene>
    <name evidence="2" type="ordered locus">amb2794</name>
</gene>
<name>Q2W3H7_PARM1</name>
<feature type="compositionally biased region" description="Low complexity" evidence="1">
    <location>
        <begin position="29"/>
        <end position="38"/>
    </location>
</feature>
<keyword evidence="3" id="KW-1185">Reference proteome</keyword>
<accession>Q2W3H7</accession>